<gene>
    <name evidence="1" type="ORF">FSP39_002647</name>
</gene>
<organism evidence="1 2">
    <name type="scientific">Pinctada imbricata</name>
    <name type="common">Atlantic pearl-oyster</name>
    <name type="synonym">Pinctada martensii</name>
    <dbReference type="NCBI Taxonomy" id="66713"/>
    <lineage>
        <taxon>Eukaryota</taxon>
        <taxon>Metazoa</taxon>
        <taxon>Spiralia</taxon>
        <taxon>Lophotrochozoa</taxon>
        <taxon>Mollusca</taxon>
        <taxon>Bivalvia</taxon>
        <taxon>Autobranchia</taxon>
        <taxon>Pteriomorphia</taxon>
        <taxon>Pterioida</taxon>
        <taxon>Pterioidea</taxon>
        <taxon>Pteriidae</taxon>
        <taxon>Pinctada</taxon>
    </lineage>
</organism>
<comment type="caution">
    <text evidence="1">The sequence shown here is derived from an EMBL/GenBank/DDBJ whole genome shotgun (WGS) entry which is preliminary data.</text>
</comment>
<dbReference type="Proteomes" id="UP001186944">
    <property type="component" value="Unassembled WGS sequence"/>
</dbReference>
<dbReference type="EMBL" id="VSWD01000001">
    <property type="protein sequence ID" value="KAK3108173.1"/>
    <property type="molecule type" value="Genomic_DNA"/>
</dbReference>
<accession>A0AA89CAI2</accession>
<evidence type="ECO:0000313" key="1">
    <source>
        <dbReference type="EMBL" id="KAK3108173.1"/>
    </source>
</evidence>
<name>A0AA89CAI2_PINIB</name>
<keyword evidence="2" id="KW-1185">Reference proteome</keyword>
<reference evidence="1" key="1">
    <citation type="submission" date="2019-08" db="EMBL/GenBank/DDBJ databases">
        <title>The improved chromosome-level genome for the pearl oyster Pinctada fucata martensii using PacBio sequencing and Hi-C.</title>
        <authorList>
            <person name="Zheng Z."/>
        </authorList>
    </citation>
    <scope>NUCLEOTIDE SEQUENCE</scope>
    <source>
        <strain evidence="1">ZZ-2019</strain>
        <tissue evidence="1">Adductor muscle</tissue>
    </source>
</reference>
<evidence type="ECO:0000313" key="2">
    <source>
        <dbReference type="Proteomes" id="UP001186944"/>
    </source>
</evidence>
<protein>
    <submittedName>
        <fullName evidence="1">Uncharacterized protein</fullName>
    </submittedName>
</protein>
<dbReference type="AlphaFoldDB" id="A0AA89CAI2"/>
<proteinExistence type="predicted"/>
<sequence length="185" mass="21182">MLFNLKTFTFCYRSDSDDGKLVVDGVDVNTLNNGELMAFTEAEDEKLAGELDIRAGKKALEDEENSNGKRALPLAPIAARVAWVAGRRLFRSALTRFKPILTRSGKRLTKQYRKRGSYRTAVRDFNSLRPTNGMRIRTGNIGRTKVTVRSSSSYGRPTMELRNPNRNFVRKFRYESRRSLRNPWG</sequence>